<reference evidence="1 2" key="1">
    <citation type="submission" date="2020-02" db="EMBL/GenBank/DDBJ databases">
        <authorList>
            <person name="Chen W.-M."/>
        </authorList>
    </citation>
    <scope>NUCLEOTIDE SEQUENCE [LARGE SCALE GENOMIC DNA]</scope>
    <source>
        <strain evidence="1 2">KMS-5</strain>
    </source>
</reference>
<dbReference type="EMBL" id="JAAIVJ010000006">
    <property type="protein sequence ID" value="NEY90905.1"/>
    <property type="molecule type" value="Genomic_DNA"/>
</dbReference>
<name>A0A6M0QU13_9RHOB</name>
<keyword evidence="2" id="KW-1185">Reference proteome</keyword>
<proteinExistence type="predicted"/>
<comment type="caution">
    <text evidence="1">The sequence shown here is derived from an EMBL/GenBank/DDBJ whole genome shotgun (WGS) entry which is preliminary data.</text>
</comment>
<evidence type="ECO:0000313" key="2">
    <source>
        <dbReference type="Proteomes" id="UP000477782"/>
    </source>
</evidence>
<dbReference type="PROSITE" id="PS51257">
    <property type="entry name" value="PROKAR_LIPOPROTEIN"/>
    <property type="match status" value="1"/>
</dbReference>
<dbReference type="RefSeq" id="WP_164625812.1">
    <property type="nucleotide sequence ID" value="NZ_JAAIVJ010000006.1"/>
</dbReference>
<dbReference type="Proteomes" id="UP000477782">
    <property type="component" value="Unassembled WGS sequence"/>
</dbReference>
<accession>A0A6M0QU13</accession>
<protein>
    <submittedName>
        <fullName evidence="1">Uncharacterized protein</fullName>
    </submittedName>
</protein>
<dbReference type="AlphaFoldDB" id="A0A6M0QU13"/>
<evidence type="ECO:0000313" key="1">
    <source>
        <dbReference type="EMBL" id="NEY90905.1"/>
    </source>
</evidence>
<organism evidence="1 2">
    <name type="scientific">Tabrizicola oligotrophica</name>
    <dbReference type="NCBI Taxonomy" id="2710650"/>
    <lineage>
        <taxon>Bacteria</taxon>
        <taxon>Pseudomonadati</taxon>
        <taxon>Pseudomonadota</taxon>
        <taxon>Alphaproteobacteria</taxon>
        <taxon>Rhodobacterales</taxon>
        <taxon>Paracoccaceae</taxon>
        <taxon>Tabrizicola</taxon>
    </lineage>
</organism>
<sequence length="129" mass="14341">MKRLFLASFLLLAACGTPQEQCISINTRDLQVVDRLIRESESNIARGYAIETETVYEPDWIDCTPMPTAARPKPVRRMCYDQVPVTVRREVAIDLNAEAAKLQSLKAKRASLAAAAEGVIAACRTKYPE</sequence>
<gene>
    <name evidence="1" type="ORF">G4Z14_11405</name>
</gene>